<feature type="compositionally biased region" description="Acidic residues" evidence="2">
    <location>
        <begin position="1"/>
        <end position="10"/>
    </location>
</feature>
<feature type="region of interest" description="Disordered" evidence="2">
    <location>
        <begin position="1"/>
        <end position="28"/>
    </location>
</feature>
<accession>A0AAV7N7Q5</accession>
<keyword evidence="4" id="KW-1185">Reference proteome</keyword>
<dbReference type="SUPFAM" id="SSF90257">
    <property type="entry name" value="Myosin rod fragments"/>
    <property type="match status" value="1"/>
</dbReference>
<comment type="caution">
    <text evidence="3">The sequence shown here is derived from an EMBL/GenBank/DDBJ whole genome shotgun (WGS) entry which is preliminary data.</text>
</comment>
<dbReference type="EMBL" id="JANPWB010000013">
    <property type="protein sequence ID" value="KAJ1109228.1"/>
    <property type="molecule type" value="Genomic_DNA"/>
</dbReference>
<sequence>MDPSGPDEEESSCRGAGGTPETTTPEGTEATLQKILEAIEESKNTLRQEIGKVSTELSHLWADHRKLSDRVKTTEEELTRLGTQQQSHETQIAHITDKVQRLEYQAEDVEGTVTAIMNAL</sequence>
<keyword evidence="1" id="KW-0175">Coiled coil</keyword>
<gene>
    <name evidence="3" type="ORF">NDU88_006591</name>
</gene>
<evidence type="ECO:0000256" key="1">
    <source>
        <dbReference type="SAM" id="Coils"/>
    </source>
</evidence>
<name>A0AAV7N7Q5_PLEWA</name>
<evidence type="ECO:0000256" key="2">
    <source>
        <dbReference type="SAM" id="MobiDB-lite"/>
    </source>
</evidence>
<dbReference type="Gene3D" id="1.10.287.1490">
    <property type="match status" value="1"/>
</dbReference>
<reference evidence="3" key="1">
    <citation type="journal article" date="2022" name="bioRxiv">
        <title>Sequencing and chromosome-scale assembly of the giantPleurodeles waltlgenome.</title>
        <authorList>
            <person name="Brown T."/>
            <person name="Elewa A."/>
            <person name="Iarovenko S."/>
            <person name="Subramanian E."/>
            <person name="Araus A.J."/>
            <person name="Petzold A."/>
            <person name="Susuki M."/>
            <person name="Suzuki K.-i.T."/>
            <person name="Hayashi T."/>
            <person name="Toyoda A."/>
            <person name="Oliveira C."/>
            <person name="Osipova E."/>
            <person name="Leigh N.D."/>
            <person name="Simon A."/>
            <person name="Yun M.H."/>
        </authorList>
    </citation>
    <scope>NUCLEOTIDE SEQUENCE</scope>
    <source>
        <strain evidence="3">20211129_DDA</strain>
        <tissue evidence="3">Liver</tissue>
    </source>
</reference>
<dbReference type="AlphaFoldDB" id="A0AAV7N7Q5"/>
<evidence type="ECO:0000313" key="4">
    <source>
        <dbReference type="Proteomes" id="UP001066276"/>
    </source>
</evidence>
<proteinExistence type="predicted"/>
<feature type="coiled-coil region" evidence="1">
    <location>
        <begin position="29"/>
        <end position="56"/>
    </location>
</feature>
<evidence type="ECO:0000313" key="3">
    <source>
        <dbReference type="EMBL" id="KAJ1109228.1"/>
    </source>
</evidence>
<organism evidence="3 4">
    <name type="scientific">Pleurodeles waltl</name>
    <name type="common">Iberian ribbed newt</name>
    <dbReference type="NCBI Taxonomy" id="8319"/>
    <lineage>
        <taxon>Eukaryota</taxon>
        <taxon>Metazoa</taxon>
        <taxon>Chordata</taxon>
        <taxon>Craniata</taxon>
        <taxon>Vertebrata</taxon>
        <taxon>Euteleostomi</taxon>
        <taxon>Amphibia</taxon>
        <taxon>Batrachia</taxon>
        <taxon>Caudata</taxon>
        <taxon>Salamandroidea</taxon>
        <taxon>Salamandridae</taxon>
        <taxon>Pleurodelinae</taxon>
        <taxon>Pleurodeles</taxon>
    </lineage>
</organism>
<dbReference type="Proteomes" id="UP001066276">
    <property type="component" value="Chromosome 9"/>
</dbReference>
<protein>
    <submittedName>
        <fullName evidence="3">Uncharacterized protein</fullName>
    </submittedName>
</protein>
<feature type="compositionally biased region" description="Low complexity" evidence="2">
    <location>
        <begin position="19"/>
        <end position="28"/>
    </location>
</feature>